<reference evidence="2 3" key="1">
    <citation type="submission" date="2018-11" db="EMBL/GenBank/DDBJ databases">
        <title>Whole genome sequence of Bibersteinia trehalosi strain OADDL-BT1 an multidrug resistant pathogen isolate.</title>
        <authorList>
            <person name="Couger M."/>
            <person name="Ramachandran A."/>
        </authorList>
    </citation>
    <scope>NUCLEOTIDE SEQUENCE [LARGE SCALE GENOMIC DNA]</scope>
    <source>
        <strain evidence="2 3">OADDL-BT1</strain>
    </source>
</reference>
<sequence>MNNIYKVIFNKNTQQFVVVSELAKSSGKSSALPKAQVDGLFSLLFENLFGNNINLNDHQEVRTITPNLQLPNNRIYCLNGTPNSTVLVETDPDFTNQKRWLSSDYMFNALRYEPNLVQKRLGDGFYEQRLVREQINRLTGRQFLGNYTDFDSQYKALMNAGVTFAEKFNLRLGVALSPSLVAQLTTDIVWFESESVTLPNGKQEQVLVPKVYAFAQK</sequence>
<protein>
    <recommendedName>
        <fullName evidence="1">ESPR domain-containing protein</fullName>
    </recommendedName>
</protein>
<dbReference type="Pfam" id="PF13018">
    <property type="entry name" value="ESPR"/>
    <property type="match status" value="1"/>
</dbReference>
<dbReference type="AlphaFoldDB" id="A0A426FHK0"/>
<dbReference type="InterPro" id="IPR024973">
    <property type="entry name" value="ESPR"/>
</dbReference>
<evidence type="ECO:0000313" key="3">
    <source>
        <dbReference type="Proteomes" id="UP000276010"/>
    </source>
</evidence>
<feature type="domain" description="ESPR" evidence="1">
    <location>
        <begin position="1"/>
        <end position="31"/>
    </location>
</feature>
<dbReference type="Proteomes" id="UP000276010">
    <property type="component" value="Unassembled WGS sequence"/>
</dbReference>
<evidence type="ECO:0000313" key="2">
    <source>
        <dbReference type="EMBL" id="RRN02700.1"/>
    </source>
</evidence>
<accession>A0A426FHK0</accession>
<dbReference type="EMBL" id="RRUC01000024">
    <property type="protein sequence ID" value="RRN02700.1"/>
    <property type="molecule type" value="Genomic_DNA"/>
</dbReference>
<gene>
    <name evidence="2" type="ORF">EIM44_07260</name>
</gene>
<comment type="caution">
    <text evidence="2">The sequence shown here is derived from an EMBL/GenBank/DDBJ whole genome shotgun (WGS) entry which is preliminary data.</text>
</comment>
<organism evidence="2 3">
    <name type="scientific">Bibersteinia trehalosi</name>
    <name type="common">Pasteurella trehalosi</name>
    <dbReference type="NCBI Taxonomy" id="47735"/>
    <lineage>
        <taxon>Bacteria</taxon>
        <taxon>Pseudomonadati</taxon>
        <taxon>Pseudomonadota</taxon>
        <taxon>Gammaproteobacteria</taxon>
        <taxon>Pasteurellales</taxon>
        <taxon>Pasteurellaceae</taxon>
        <taxon>Bibersteinia</taxon>
    </lineage>
</organism>
<name>A0A426FHK0_BIBTR</name>
<evidence type="ECO:0000259" key="1">
    <source>
        <dbReference type="Pfam" id="PF13018"/>
    </source>
</evidence>
<feature type="non-terminal residue" evidence="2">
    <location>
        <position position="217"/>
    </location>
</feature>
<proteinExistence type="predicted"/>